<dbReference type="Pfam" id="PF00533">
    <property type="entry name" value="BRCT"/>
    <property type="match status" value="1"/>
</dbReference>
<dbReference type="EMBL" id="JAWWNJ010000075">
    <property type="protein sequence ID" value="KAK7006573.1"/>
    <property type="molecule type" value="Genomic_DNA"/>
</dbReference>
<comment type="caution">
    <text evidence="2">The sequence shown here is derived from an EMBL/GenBank/DDBJ whole genome shotgun (WGS) entry which is preliminary data.</text>
</comment>
<dbReference type="AlphaFoldDB" id="A0AAW0AC18"/>
<evidence type="ECO:0000259" key="1">
    <source>
        <dbReference type="PROSITE" id="PS50172"/>
    </source>
</evidence>
<dbReference type="SMART" id="SM00292">
    <property type="entry name" value="BRCT"/>
    <property type="match status" value="1"/>
</dbReference>
<dbReference type="Gene3D" id="3.40.50.10190">
    <property type="entry name" value="BRCT domain"/>
    <property type="match status" value="1"/>
</dbReference>
<dbReference type="InterPro" id="IPR036420">
    <property type="entry name" value="BRCT_dom_sf"/>
</dbReference>
<dbReference type="Proteomes" id="UP001362999">
    <property type="component" value="Unassembled WGS sequence"/>
</dbReference>
<dbReference type="InterPro" id="IPR001357">
    <property type="entry name" value="BRCT_dom"/>
</dbReference>
<evidence type="ECO:0000313" key="3">
    <source>
        <dbReference type="Proteomes" id="UP001362999"/>
    </source>
</evidence>
<dbReference type="PROSITE" id="PS50172">
    <property type="entry name" value="BRCT"/>
    <property type="match status" value="1"/>
</dbReference>
<sequence>MTGKRRARKENAISELGSALHPPRILGQRDVNVTVGTPELVETSVQWPQGTNKKILRAPSSSLQTLASALEKLHTSKQAVQTTRAPVGVDLLGASLDVSALTIAPEDVADLTTVPTGRVALVANTLALTVTSEPKQITVLRRSSRPACKRVSSKHTLTVLQHCFVYVDVRYDSAESLITEILTNLGAKVARSVCPSLTHIVFKDGLQKTLHKYNALPEPKPVVVGMEWVVKSAETLVRQKELYYIIDPDNMNVTKPVRDRAVAVDAEPRVNSTLFSFGALPPYKMAQLRKTSMNA</sequence>
<reference evidence="2 3" key="1">
    <citation type="journal article" date="2024" name="J Genomics">
        <title>Draft genome sequencing and assembly of Favolaschia claudopus CIRM-BRFM 2984 isolated from oak limbs.</title>
        <authorList>
            <person name="Navarro D."/>
            <person name="Drula E."/>
            <person name="Chaduli D."/>
            <person name="Cazenave R."/>
            <person name="Ahrendt S."/>
            <person name="Wang J."/>
            <person name="Lipzen A."/>
            <person name="Daum C."/>
            <person name="Barry K."/>
            <person name="Grigoriev I.V."/>
            <person name="Favel A."/>
            <person name="Rosso M.N."/>
            <person name="Martin F."/>
        </authorList>
    </citation>
    <scope>NUCLEOTIDE SEQUENCE [LARGE SCALE GENOMIC DNA]</scope>
    <source>
        <strain evidence="2 3">CIRM-BRFM 2984</strain>
    </source>
</reference>
<protein>
    <recommendedName>
        <fullName evidence="1">BRCT domain-containing protein</fullName>
    </recommendedName>
</protein>
<evidence type="ECO:0000313" key="2">
    <source>
        <dbReference type="EMBL" id="KAK7006573.1"/>
    </source>
</evidence>
<dbReference type="SUPFAM" id="SSF52113">
    <property type="entry name" value="BRCT domain"/>
    <property type="match status" value="1"/>
</dbReference>
<proteinExistence type="predicted"/>
<gene>
    <name evidence="2" type="ORF">R3P38DRAFT_3036071</name>
</gene>
<organism evidence="2 3">
    <name type="scientific">Favolaschia claudopus</name>
    <dbReference type="NCBI Taxonomy" id="2862362"/>
    <lineage>
        <taxon>Eukaryota</taxon>
        <taxon>Fungi</taxon>
        <taxon>Dikarya</taxon>
        <taxon>Basidiomycota</taxon>
        <taxon>Agaricomycotina</taxon>
        <taxon>Agaricomycetes</taxon>
        <taxon>Agaricomycetidae</taxon>
        <taxon>Agaricales</taxon>
        <taxon>Marasmiineae</taxon>
        <taxon>Mycenaceae</taxon>
        <taxon>Favolaschia</taxon>
    </lineage>
</organism>
<accession>A0AAW0AC18</accession>
<name>A0AAW0AC18_9AGAR</name>
<feature type="domain" description="BRCT" evidence="1">
    <location>
        <begin position="155"/>
        <end position="246"/>
    </location>
</feature>
<keyword evidence="3" id="KW-1185">Reference proteome</keyword>